<sequence length="150" mass="17276">MIKILFICHGNICRSPMAEYVLKDMVEKRGIANQFYIFSAATSTEEIGNGVHYGTRRKLKEMGISCGNHRAVRMRQSDYEKYDYLLGMDGWNIRNMRRIAGDDTEGKIHRLLDFSDSPRDIADPWYTGDFDVTYNDILEGCEAFLDSLTL</sequence>
<evidence type="ECO:0000313" key="1">
    <source>
        <dbReference type="EMBL" id="TGX96659.1"/>
    </source>
</evidence>
<dbReference type="Proteomes" id="UP000307720">
    <property type="component" value="Unassembled WGS sequence"/>
</dbReference>
<protein>
    <submittedName>
        <fullName evidence="1">Low molecular weight phosphotyrosine protein phosphatase</fullName>
    </submittedName>
</protein>
<comment type="caution">
    <text evidence="1">The sequence shown here is derived from an EMBL/GenBank/DDBJ whole genome shotgun (WGS) entry which is preliminary data.</text>
</comment>
<accession>A0AC61QVT8</accession>
<gene>
    <name evidence="1" type="ORF">E5357_15345</name>
</gene>
<name>A0AC61QVT8_9FIRM</name>
<keyword evidence="2" id="KW-1185">Reference proteome</keyword>
<reference evidence="1" key="1">
    <citation type="submission" date="2019-04" db="EMBL/GenBank/DDBJ databases">
        <title>Microbes associate with the intestines of laboratory mice.</title>
        <authorList>
            <person name="Navarre W."/>
            <person name="Wong E."/>
            <person name="Huang K."/>
            <person name="Tropini C."/>
            <person name="Ng K."/>
            <person name="Yu B."/>
        </authorList>
    </citation>
    <scope>NUCLEOTIDE SEQUENCE</scope>
    <source>
        <strain evidence="1">NM72_1-8</strain>
    </source>
</reference>
<dbReference type="EMBL" id="SRZB01000052">
    <property type="protein sequence ID" value="TGX96659.1"/>
    <property type="molecule type" value="Genomic_DNA"/>
</dbReference>
<evidence type="ECO:0000313" key="2">
    <source>
        <dbReference type="Proteomes" id="UP000307720"/>
    </source>
</evidence>
<organism evidence="1 2">
    <name type="scientific">Hominisplanchenecus murintestinalis</name>
    <dbReference type="NCBI Taxonomy" id="2941517"/>
    <lineage>
        <taxon>Bacteria</taxon>
        <taxon>Bacillati</taxon>
        <taxon>Bacillota</taxon>
        <taxon>Clostridia</taxon>
        <taxon>Lachnospirales</taxon>
        <taxon>Lachnospiraceae</taxon>
        <taxon>Hominisplanchenecus</taxon>
    </lineage>
</organism>
<proteinExistence type="predicted"/>